<feature type="compositionally biased region" description="Low complexity" evidence="1">
    <location>
        <begin position="19"/>
        <end position="30"/>
    </location>
</feature>
<dbReference type="PANTHER" id="PTHR33067">
    <property type="entry name" value="RNA-DIRECTED DNA POLYMERASE-RELATED"/>
    <property type="match status" value="1"/>
</dbReference>
<keyword evidence="2" id="KW-0695">RNA-directed DNA polymerase</keyword>
<proteinExistence type="predicted"/>
<organism evidence="2">
    <name type="scientific">Tanacetum cinerariifolium</name>
    <name type="common">Dalmatian daisy</name>
    <name type="synonym">Chrysanthemum cinerariifolium</name>
    <dbReference type="NCBI Taxonomy" id="118510"/>
    <lineage>
        <taxon>Eukaryota</taxon>
        <taxon>Viridiplantae</taxon>
        <taxon>Streptophyta</taxon>
        <taxon>Embryophyta</taxon>
        <taxon>Tracheophyta</taxon>
        <taxon>Spermatophyta</taxon>
        <taxon>Magnoliopsida</taxon>
        <taxon>eudicotyledons</taxon>
        <taxon>Gunneridae</taxon>
        <taxon>Pentapetalae</taxon>
        <taxon>asterids</taxon>
        <taxon>campanulids</taxon>
        <taxon>Asterales</taxon>
        <taxon>Asteraceae</taxon>
        <taxon>Asteroideae</taxon>
        <taxon>Anthemideae</taxon>
        <taxon>Anthemidinae</taxon>
        <taxon>Tanacetum</taxon>
    </lineage>
</organism>
<keyword evidence="2" id="KW-0808">Transferase</keyword>
<name>A0A6L2JSJ3_TANCI</name>
<dbReference type="GO" id="GO:0003964">
    <property type="term" value="F:RNA-directed DNA polymerase activity"/>
    <property type="evidence" value="ECO:0007669"/>
    <property type="project" value="UniProtKB-KW"/>
</dbReference>
<protein>
    <submittedName>
        <fullName evidence="2">Reverse transcriptase domain-containing protein</fullName>
    </submittedName>
</protein>
<dbReference type="PANTHER" id="PTHR33067:SF9">
    <property type="entry name" value="RNA-DIRECTED DNA POLYMERASE"/>
    <property type="match status" value="1"/>
</dbReference>
<dbReference type="Gene3D" id="2.40.70.10">
    <property type="entry name" value="Acid Proteases"/>
    <property type="match status" value="1"/>
</dbReference>
<accession>A0A6L2JSJ3</accession>
<dbReference type="AlphaFoldDB" id="A0A6L2JSJ3"/>
<evidence type="ECO:0000256" key="1">
    <source>
        <dbReference type="SAM" id="MobiDB-lite"/>
    </source>
</evidence>
<feature type="compositionally biased region" description="Polar residues" evidence="1">
    <location>
        <begin position="9"/>
        <end position="18"/>
    </location>
</feature>
<feature type="region of interest" description="Disordered" evidence="1">
    <location>
        <begin position="1"/>
        <end position="30"/>
    </location>
</feature>
<sequence length="311" mass="35245">MRPPGFPQPNVQNNQSWYNQNRGNNFNQGNRNYQALLNQAQVEPLNDFLNYMNINDVNMRAMQNKICSGSLSSNTIANPRSDLKVNTTRSGVSYDGPTIPPTSSPLPAEVKREPEATKDKVQTTSSGRNFHFLANFVVVDYDVDSRVPLILGRPFLRTKRVLIDVHGEELTLRVNDEAITFNVRHTSRYSYRYDDELVTRINVINFTCEEYAQEVLGFSDSSKSGDPTPSSDPIIVISSPSLTPFEGDDFVLEEIEACLTRDSIPSRIDDDDFDLEGDILLLEKLLNDDPSSPFPPKELHFEELKNNKIFY</sequence>
<keyword evidence="2" id="KW-0548">Nucleotidyltransferase</keyword>
<dbReference type="InterPro" id="IPR021109">
    <property type="entry name" value="Peptidase_aspartic_dom_sf"/>
</dbReference>
<dbReference type="EMBL" id="BKCJ010001254">
    <property type="protein sequence ID" value="GEU40068.1"/>
    <property type="molecule type" value="Genomic_DNA"/>
</dbReference>
<comment type="caution">
    <text evidence="2">The sequence shown here is derived from an EMBL/GenBank/DDBJ whole genome shotgun (WGS) entry which is preliminary data.</text>
</comment>
<evidence type="ECO:0000313" key="2">
    <source>
        <dbReference type="EMBL" id="GEU40068.1"/>
    </source>
</evidence>
<feature type="region of interest" description="Disordered" evidence="1">
    <location>
        <begin position="89"/>
        <end position="123"/>
    </location>
</feature>
<feature type="compositionally biased region" description="Basic and acidic residues" evidence="1">
    <location>
        <begin position="109"/>
        <end position="121"/>
    </location>
</feature>
<gene>
    <name evidence="2" type="ORF">Tci_012046</name>
</gene>
<reference evidence="2" key="1">
    <citation type="journal article" date="2019" name="Sci. Rep.">
        <title>Draft genome of Tanacetum cinerariifolium, the natural source of mosquito coil.</title>
        <authorList>
            <person name="Yamashiro T."/>
            <person name="Shiraishi A."/>
            <person name="Satake H."/>
            <person name="Nakayama K."/>
        </authorList>
    </citation>
    <scope>NUCLEOTIDE SEQUENCE</scope>
</reference>